<dbReference type="EMBL" id="CP002808">
    <property type="protein sequence ID" value="AEG73060.1"/>
    <property type="molecule type" value="Genomic_DNA"/>
</dbReference>
<organism evidence="5 6">
    <name type="scientific">Mycoplasma haemofelis (strain Ohio2)</name>
    <dbReference type="NCBI Taxonomy" id="859194"/>
    <lineage>
        <taxon>Bacteria</taxon>
        <taxon>Bacillati</taxon>
        <taxon>Mycoplasmatota</taxon>
        <taxon>Mollicutes</taxon>
        <taxon>Mycoplasmataceae</taxon>
        <taxon>Mycoplasma</taxon>
    </lineage>
</organism>
<protein>
    <submittedName>
        <fullName evidence="5">Type I restriction enzyme specificity HsdS domain protein</fullName>
        <ecNumber evidence="5">3.1.21.3</ecNumber>
    </submittedName>
</protein>
<comment type="similarity">
    <text evidence="1">Belongs to the type-I restriction system S methylase family.</text>
</comment>
<dbReference type="InterPro" id="IPR052021">
    <property type="entry name" value="Type-I_RS_S_subunit"/>
</dbReference>
<dbReference type="AlphaFoldDB" id="F6FIL2"/>
<dbReference type="STRING" id="859194.MHF_0791"/>
<reference evidence="5 6" key="1">
    <citation type="journal article" date="2011" name="J. Bacteriol.">
        <title>Complete genome sequences of two hemotropic Mycoplasmas, Mycoplasma haemofelis strain Ohio2 and Mycoplasma suis strain Illinois.</title>
        <authorList>
            <person name="Messick J.B."/>
            <person name="Santos A.P."/>
            <person name="Guimaraes A.M."/>
        </authorList>
    </citation>
    <scope>NUCLEOTIDE SEQUENCE [LARGE SCALE GENOMIC DNA]</scope>
    <source>
        <strain evidence="5 6">Ohio2</strain>
    </source>
</reference>
<dbReference type="SUPFAM" id="SSF116734">
    <property type="entry name" value="DNA methylase specificity domain"/>
    <property type="match status" value="1"/>
</dbReference>
<dbReference type="InterPro" id="IPR044946">
    <property type="entry name" value="Restrct_endonuc_typeI_TRD_sf"/>
</dbReference>
<proteinExistence type="inferred from homology"/>
<dbReference type="REBASE" id="134968">
    <property type="entry name" value="S7.MhaO2ORF793P"/>
</dbReference>
<evidence type="ECO:0000313" key="5">
    <source>
        <dbReference type="EMBL" id="AEG73060.1"/>
    </source>
</evidence>
<sequence length="200" mass="23012">MSFESLLREDKDLKYLELKDVCEMHLGTAFKNSFYRDSGFPIVKTSNIQGGLVITDNLKYCNPDNHLDSEVIKYGDIVMAKDGSCGKVGINLTSQEFFFDSHVVKFVPDEEILIGGYLYHCLLNFQSEIEGMAKGSTIRGIRKSELERLKIPVPSLETQTRIAETLDKFPELKQELLLRKRQHNYYRDQIWESLLGNLTH</sequence>
<dbReference type="InterPro" id="IPR000055">
    <property type="entry name" value="Restrct_endonuc_typeI_TRD"/>
</dbReference>
<feature type="domain" description="Type I restriction modification DNA specificity" evidence="4">
    <location>
        <begin position="12"/>
        <end position="174"/>
    </location>
</feature>
<keyword evidence="2" id="KW-0680">Restriction system</keyword>
<evidence type="ECO:0000256" key="2">
    <source>
        <dbReference type="ARBA" id="ARBA00022747"/>
    </source>
</evidence>
<keyword evidence="5" id="KW-0378">Hydrolase</keyword>
<evidence type="ECO:0000259" key="4">
    <source>
        <dbReference type="Pfam" id="PF01420"/>
    </source>
</evidence>
<keyword evidence="3" id="KW-0238">DNA-binding</keyword>
<dbReference type="GO" id="GO:0003677">
    <property type="term" value="F:DNA binding"/>
    <property type="evidence" value="ECO:0007669"/>
    <property type="project" value="UniProtKB-KW"/>
</dbReference>
<dbReference type="GO" id="GO:0009307">
    <property type="term" value="P:DNA restriction-modification system"/>
    <property type="evidence" value="ECO:0007669"/>
    <property type="project" value="UniProtKB-KW"/>
</dbReference>
<dbReference type="EC" id="3.1.21.3" evidence="5"/>
<name>F6FIL2_MYCHI</name>
<dbReference type="eggNOG" id="COG0732">
    <property type="taxonomic scope" value="Bacteria"/>
</dbReference>
<dbReference type="KEGG" id="mhf:MHF_0791"/>
<dbReference type="PANTHER" id="PTHR30408:SF12">
    <property type="entry name" value="TYPE I RESTRICTION ENZYME MJAVIII SPECIFICITY SUBUNIT"/>
    <property type="match status" value="1"/>
</dbReference>
<dbReference type="Gene3D" id="3.90.220.20">
    <property type="entry name" value="DNA methylase specificity domains"/>
    <property type="match status" value="1"/>
</dbReference>
<dbReference type="GO" id="GO:0009035">
    <property type="term" value="F:type I site-specific deoxyribonuclease activity"/>
    <property type="evidence" value="ECO:0007669"/>
    <property type="project" value="UniProtKB-EC"/>
</dbReference>
<dbReference type="Proteomes" id="UP000007952">
    <property type="component" value="Chromosome"/>
</dbReference>
<dbReference type="PANTHER" id="PTHR30408">
    <property type="entry name" value="TYPE-1 RESTRICTION ENZYME ECOKI SPECIFICITY PROTEIN"/>
    <property type="match status" value="1"/>
</dbReference>
<dbReference type="HOGENOM" id="CLU_021095_5_1_14"/>
<dbReference type="Pfam" id="PF01420">
    <property type="entry name" value="Methylase_S"/>
    <property type="match status" value="1"/>
</dbReference>
<accession>F6FIL2</accession>
<dbReference type="BioCyc" id="MHAE859194:G1GR7-789-MONOMER"/>
<evidence type="ECO:0000313" key="6">
    <source>
        <dbReference type="Proteomes" id="UP000007952"/>
    </source>
</evidence>
<evidence type="ECO:0000256" key="3">
    <source>
        <dbReference type="ARBA" id="ARBA00023125"/>
    </source>
</evidence>
<reference key="2">
    <citation type="submission" date="2011-05" db="EMBL/GenBank/DDBJ databases">
        <title>The Genome of Mycoplasma haemofelis Strain Ohio2, a pathogenic hemoplasma of the cat.</title>
        <authorList>
            <person name="Santos A.P."/>
            <person name="Guimaraes A.M.S."/>
            <person name="SanMiguel P.J."/>
            <person name="Martin S.W."/>
            <person name="Messick J.B."/>
        </authorList>
    </citation>
    <scope>NUCLEOTIDE SEQUENCE</scope>
    <source>
        <strain>Ohio2</strain>
    </source>
</reference>
<gene>
    <name evidence="5" type="ordered locus">MHF_0791</name>
</gene>
<evidence type="ECO:0000256" key="1">
    <source>
        <dbReference type="ARBA" id="ARBA00010923"/>
    </source>
</evidence>